<proteinExistence type="predicted"/>
<dbReference type="EMBL" id="ML179036">
    <property type="protein sequence ID" value="THV07767.1"/>
    <property type="molecule type" value="Genomic_DNA"/>
</dbReference>
<feature type="coiled-coil region" evidence="1">
    <location>
        <begin position="20"/>
        <end position="82"/>
    </location>
</feature>
<keyword evidence="3" id="KW-1185">Reference proteome</keyword>
<dbReference type="Proteomes" id="UP000297245">
    <property type="component" value="Unassembled WGS sequence"/>
</dbReference>
<organism evidence="2 3">
    <name type="scientific">Dendrothele bispora (strain CBS 962.96)</name>
    <dbReference type="NCBI Taxonomy" id="1314807"/>
    <lineage>
        <taxon>Eukaryota</taxon>
        <taxon>Fungi</taxon>
        <taxon>Dikarya</taxon>
        <taxon>Basidiomycota</taxon>
        <taxon>Agaricomycotina</taxon>
        <taxon>Agaricomycetes</taxon>
        <taxon>Agaricomycetidae</taxon>
        <taxon>Agaricales</taxon>
        <taxon>Agaricales incertae sedis</taxon>
        <taxon>Dendrothele</taxon>
    </lineage>
</organism>
<name>A0A4S8MWP0_DENBC</name>
<keyword evidence="1" id="KW-0175">Coiled coil</keyword>
<evidence type="ECO:0000256" key="1">
    <source>
        <dbReference type="SAM" id="Coils"/>
    </source>
</evidence>
<evidence type="ECO:0000313" key="2">
    <source>
        <dbReference type="EMBL" id="THV07767.1"/>
    </source>
</evidence>
<dbReference type="AlphaFoldDB" id="A0A4S8MWP0"/>
<protein>
    <submittedName>
        <fullName evidence="2">Uncharacterized protein</fullName>
    </submittedName>
</protein>
<sequence>MAPNKHPNPSAQHTRVETVLRQLNGEVTSLLEENAGHLREINKLQSELNVYKRAYGDIESERDKLEQLKIEVEKKNMDLETRLKVSEFVDSPGSDCSLTHI</sequence>
<gene>
    <name evidence="2" type="ORF">K435DRAFT_168826</name>
</gene>
<accession>A0A4S8MWP0</accession>
<evidence type="ECO:0000313" key="3">
    <source>
        <dbReference type="Proteomes" id="UP000297245"/>
    </source>
</evidence>
<reference evidence="2 3" key="1">
    <citation type="journal article" date="2019" name="Nat. Ecol. Evol.">
        <title>Megaphylogeny resolves global patterns of mushroom evolution.</title>
        <authorList>
            <person name="Varga T."/>
            <person name="Krizsan K."/>
            <person name="Foldi C."/>
            <person name="Dima B."/>
            <person name="Sanchez-Garcia M."/>
            <person name="Sanchez-Ramirez S."/>
            <person name="Szollosi G.J."/>
            <person name="Szarkandi J.G."/>
            <person name="Papp V."/>
            <person name="Albert L."/>
            <person name="Andreopoulos W."/>
            <person name="Angelini C."/>
            <person name="Antonin V."/>
            <person name="Barry K.W."/>
            <person name="Bougher N.L."/>
            <person name="Buchanan P."/>
            <person name="Buyck B."/>
            <person name="Bense V."/>
            <person name="Catcheside P."/>
            <person name="Chovatia M."/>
            <person name="Cooper J."/>
            <person name="Damon W."/>
            <person name="Desjardin D."/>
            <person name="Finy P."/>
            <person name="Geml J."/>
            <person name="Haridas S."/>
            <person name="Hughes K."/>
            <person name="Justo A."/>
            <person name="Karasinski D."/>
            <person name="Kautmanova I."/>
            <person name="Kiss B."/>
            <person name="Kocsube S."/>
            <person name="Kotiranta H."/>
            <person name="LaButti K.M."/>
            <person name="Lechner B.E."/>
            <person name="Liimatainen K."/>
            <person name="Lipzen A."/>
            <person name="Lukacs Z."/>
            <person name="Mihaltcheva S."/>
            <person name="Morgado L.N."/>
            <person name="Niskanen T."/>
            <person name="Noordeloos M.E."/>
            <person name="Ohm R.A."/>
            <person name="Ortiz-Santana B."/>
            <person name="Ovrebo C."/>
            <person name="Racz N."/>
            <person name="Riley R."/>
            <person name="Savchenko A."/>
            <person name="Shiryaev A."/>
            <person name="Soop K."/>
            <person name="Spirin V."/>
            <person name="Szebenyi C."/>
            <person name="Tomsovsky M."/>
            <person name="Tulloss R.E."/>
            <person name="Uehling J."/>
            <person name="Grigoriev I.V."/>
            <person name="Vagvolgyi C."/>
            <person name="Papp T."/>
            <person name="Martin F.M."/>
            <person name="Miettinen O."/>
            <person name="Hibbett D.S."/>
            <person name="Nagy L.G."/>
        </authorList>
    </citation>
    <scope>NUCLEOTIDE SEQUENCE [LARGE SCALE GENOMIC DNA]</scope>
    <source>
        <strain evidence="2 3">CBS 962.96</strain>
    </source>
</reference>
<dbReference type="SUPFAM" id="SSF90257">
    <property type="entry name" value="Myosin rod fragments"/>
    <property type="match status" value="1"/>
</dbReference>